<dbReference type="EMBL" id="QBMC01000007">
    <property type="protein sequence ID" value="PZO22754.1"/>
    <property type="molecule type" value="Genomic_DNA"/>
</dbReference>
<accession>A0A2W4URL3</accession>
<proteinExistence type="predicted"/>
<dbReference type="InterPro" id="IPR009717">
    <property type="entry name" value="Mo-dep_Nase_C"/>
</dbReference>
<reference evidence="3" key="1">
    <citation type="submission" date="2018-04" db="EMBL/GenBank/DDBJ databases">
        <authorList>
            <person name="Cornet L."/>
        </authorList>
    </citation>
    <scope>NUCLEOTIDE SEQUENCE [LARGE SCALE GENOMIC DNA]</scope>
</reference>
<organism evidence="2 3">
    <name type="scientific">Leptolyngbya foveolarum</name>
    <dbReference type="NCBI Taxonomy" id="47253"/>
    <lineage>
        <taxon>Bacteria</taxon>
        <taxon>Bacillati</taxon>
        <taxon>Cyanobacteriota</taxon>
        <taxon>Cyanophyceae</taxon>
        <taxon>Leptolyngbyales</taxon>
        <taxon>Leptolyngbyaceae</taxon>
        <taxon>Leptolyngbya group</taxon>
        <taxon>Leptolyngbya</taxon>
    </lineage>
</organism>
<gene>
    <name evidence="2" type="ORF">DCF25_02250</name>
</gene>
<dbReference type="Proteomes" id="UP000249354">
    <property type="component" value="Unassembled WGS sequence"/>
</dbReference>
<sequence>MDYSLPRNKKSLDVLKPVKQWLERVPVENPRTAHRIVSIIPADCPFERDINLFGKTVGHIPPMCKLNPLYDQLVMLRFKAMCYLVDECGEDGSAFS</sequence>
<dbReference type="AlphaFoldDB" id="A0A2W4URL3"/>
<evidence type="ECO:0000313" key="2">
    <source>
        <dbReference type="EMBL" id="PZO22754.1"/>
    </source>
</evidence>
<name>A0A2W4URL3_9CYAN</name>
<reference evidence="2 3" key="2">
    <citation type="submission" date="2018-06" db="EMBL/GenBank/DDBJ databases">
        <title>Metagenomic assembly of (sub)arctic Cyanobacteria and their associated microbiome from non-axenic cultures.</title>
        <authorList>
            <person name="Baurain D."/>
        </authorList>
    </citation>
    <scope>NUCLEOTIDE SEQUENCE [LARGE SCALE GENOMIC DNA]</scope>
    <source>
        <strain evidence="2">ULC129bin1</strain>
    </source>
</reference>
<comment type="caution">
    <text evidence="2">The sequence shown here is derived from an EMBL/GenBank/DDBJ whole genome shotgun (WGS) entry which is preliminary data.</text>
</comment>
<feature type="domain" description="Mo-dependent nitrogenase C-terminal" evidence="1">
    <location>
        <begin position="14"/>
        <end position="95"/>
    </location>
</feature>
<evidence type="ECO:0000313" key="3">
    <source>
        <dbReference type="Proteomes" id="UP000249354"/>
    </source>
</evidence>
<evidence type="ECO:0000259" key="1">
    <source>
        <dbReference type="Pfam" id="PF06967"/>
    </source>
</evidence>
<dbReference type="Pfam" id="PF06967">
    <property type="entry name" value="Mo-nitro_C"/>
    <property type="match status" value="1"/>
</dbReference>
<protein>
    <submittedName>
        <fullName evidence="2">Mo-dependent nitrogenase</fullName>
    </submittedName>
</protein>